<gene>
    <name evidence="1" type="ORF">SAMN05443669_101264</name>
</gene>
<reference evidence="2" key="1">
    <citation type="submission" date="2016-11" db="EMBL/GenBank/DDBJ databases">
        <authorList>
            <person name="Varghese N."/>
            <person name="Submissions S."/>
        </authorList>
    </citation>
    <scope>NUCLEOTIDE SEQUENCE [LARGE SCALE GENOMIC DNA]</scope>
    <source>
        <strain evidence="2">DSM 3661</strain>
    </source>
</reference>
<name>A0A1M7CZ53_9FLAO</name>
<accession>A0A1M7CZ53</accession>
<protein>
    <submittedName>
        <fullName evidence="1">Uncharacterized protein</fullName>
    </submittedName>
</protein>
<dbReference type="STRING" id="69322.SAMN05443669_101264"/>
<evidence type="ECO:0000313" key="1">
    <source>
        <dbReference type="EMBL" id="SHL72209.1"/>
    </source>
</evidence>
<sequence>MEKFKKLIQKANDFNKANLLSPQLITVGDEFHGITRDLDAEIGILITLCN</sequence>
<evidence type="ECO:0000313" key="2">
    <source>
        <dbReference type="Proteomes" id="UP000184260"/>
    </source>
</evidence>
<dbReference type="AlphaFoldDB" id="A0A1M7CZ53"/>
<organism evidence="1 2">
    <name type="scientific">Flavobacterium xanthum</name>
    <dbReference type="NCBI Taxonomy" id="69322"/>
    <lineage>
        <taxon>Bacteria</taxon>
        <taxon>Pseudomonadati</taxon>
        <taxon>Bacteroidota</taxon>
        <taxon>Flavobacteriia</taxon>
        <taxon>Flavobacteriales</taxon>
        <taxon>Flavobacteriaceae</taxon>
        <taxon>Flavobacterium</taxon>
    </lineage>
</organism>
<keyword evidence="2" id="KW-1185">Reference proteome</keyword>
<dbReference type="EMBL" id="FRBU01000012">
    <property type="protein sequence ID" value="SHL72209.1"/>
    <property type="molecule type" value="Genomic_DNA"/>
</dbReference>
<dbReference type="RefSeq" id="WP_175547739.1">
    <property type="nucleotide sequence ID" value="NZ_FRBU01000012.1"/>
</dbReference>
<dbReference type="Proteomes" id="UP000184260">
    <property type="component" value="Unassembled WGS sequence"/>
</dbReference>
<proteinExistence type="predicted"/>